<accession>A0A0L6W5E3</accession>
<comment type="subunit">
    <text evidence="3">Component of a cohesin-like complex composed of ScpA, ScpB and the Smc homodimer, in which ScpA and ScpB bind to the head domain of Smc. The presence of the three proteins is required for the association of the complex with DNA.</text>
</comment>
<dbReference type="AlphaFoldDB" id="A0A0L6W5E3"/>
<proteinExistence type="inferred from homology"/>
<comment type="subcellular location">
    <subcellularLocation>
        <location evidence="3">Cytoplasm</location>
    </subcellularLocation>
    <text evidence="3">Associated with two foci at the outer edges of the nucleoid region in young cells, and at four foci within both cell halves in older cells.</text>
</comment>
<comment type="function">
    <text evidence="3">Participates in chromosomal partition during cell division. May act via the formation of a condensin-like complex containing Smc and ScpB that pull DNA away from mid-cell into both cell halves.</text>
</comment>
<dbReference type="InterPro" id="IPR023093">
    <property type="entry name" value="ScpA-like_C"/>
</dbReference>
<comment type="caution">
    <text evidence="4">The sequence shown here is derived from an EMBL/GenBank/DDBJ whole genome shotgun (WGS) entry which is preliminary data.</text>
</comment>
<dbReference type="GO" id="GO:0006260">
    <property type="term" value="P:DNA replication"/>
    <property type="evidence" value="ECO:0007669"/>
    <property type="project" value="UniProtKB-UniRule"/>
</dbReference>
<dbReference type="GO" id="GO:0007059">
    <property type="term" value="P:chromosome segregation"/>
    <property type="evidence" value="ECO:0007669"/>
    <property type="project" value="UniProtKB-UniRule"/>
</dbReference>
<evidence type="ECO:0000256" key="1">
    <source>
        <dbReference type="ARBA" id="ARBA00022829"/>
    </source>
</evidence>
<evidence type="ECO:0000256" key="2">
    <source>
        <dbReference type="ARBA" id="ARBA00044777"/>
    </source>
</evidence>
<dbReference type="Gene3D" id="1.10.10.580">
    <property type="entry name" value="Structural maintenance of chromosome 1. Chain E"/>
    <property type="match status" value="1"/>
</dbReference>
<reference evidence="5" key="1">
    <citation type="submission" date="2015-07" db="EMBL/GenBank/DDBJ databases">
        <title>Complete Genome of Thermincola ferriacetica strain Z-0001T.</title>
        <authorList>
            <person name="Lusk B."/>
            <person name="Badalamenti J.P."/>
            <person name="Parameswaran P."/>
            <person name="Bond D.R."/>
            <person name="Torres C.I."/>
        </authorList>
    </citation>
    <scope>NUCLEOTIDE SEQUENCE [LARGE SCALE GENOMIC DNA]</scope>
    <source>
        <strain evidence="5">Z-0001</strain>
    </source>
</reference>
<keyword evidence="5" id="KW-1185">Reference proteome</keyword>
<dbReference type="Proteomes" id="UP000037175">
    <property type="component" value="Unassembled WGS sequence"/>
</dbReference>
<evidence type="ECO:0000256" key="3">
    <source>
        <dbReference type="HAMAP-Rule" id="MF_01805"/>
    </source>
</evidence>
<keyword evidence="1 3" id="KW-0159">Chromosome partition</keyword>
<keyword evidence="3" id="KW-0132">Cell division</keyword>
<dbReference type="Pfam" id="PF02616">
    <property type="entry name" value="SMC_ScpA"/>
    <property type="match status" value="1"/>
</dbReference>
<evidence type="ECO:0000313" key="5">
    <source>
        <dbReference type="Proteomes" id="UP000037175"/>
    </source>
</evidence>
<dbReference type="InterPro" id="IPR003768">
    <property type="entry name" value="ScpA"/>
</dbReference>
<dbReference type="EMBL" id="LGTE01000002">
    <property type="protein sequence ID" value="KNZ70802.1"/>
    <property type="molecule type" value="Genomic_DNA"/>
</dbReference>
<dbReference type="PANTHER" id="PTHR33969">
    <property type="entry name" value="SEGREGATION AND CONDENSATION PROTEIN A"/>
    <property type="match status" value="1"/>
</dbReference>
<comment type="similarity">
    <text evidence="3">Belongs to the ScpA family.</text>
</comment>
<evidence type="ECO:0000313" key="4">
    <source>
        <dbReference type="EMBL" id="KNZ70802.1"/>
    </source>
</evidence>
<name>A0A0L6W5E3_9FIRM</name>
<dbReference type="GO" id="GO:0051301">
    <property type="term" value="P:cell division"/>
    <property type="evidence" value="ECO:0007669"/>
    <property type="project" value="UniProtKB-KW"/>
</dbReference>
<gene>
    <name evidence="3" type="primary">scpA</name>
    <name evidence="4" type="ORF">Tfer_0481</name>
</gene>
<dbReference type="Gene3D" id="6.10.250.2410">
    <property type="match status" value="1"/>
</dbReference>
<keyword evidence="3" id="KW-0131">Cell cycle</keyword>
<keyword evidence="3" id="KW-0963">Cytoplasm</keyword>
<dbReference type="GO" id="GO:0005737">
    <property type="term" value="C:cytoplasm"/>
    <property type="evidence" value="ECO:0007669"/>
    <property type="project" value="UniProtKB-SubCell"/>
</dbReference>
<dbReference type="HAMAP" id="MF_01805">
    <property type="entry name" value="ScpA"/>
    <property type="match status" value="1"/>
</dbReference>
<organism evidence="4 5">
    <name type="scientific">Thermincola ferriacetica</name>
    <dbReference type="NCBI Taxonomy" id="281456"/>
    <lineage>
        <taxon>Bacteria</taxon>
        <taxon>Bacillati</taxon>
        <taxon>Bacillota</taxon>
        <taxon>Clostridia</taxon>
        <taxon>Eubacteriales</taxon>
        <taxon>Thermincolaceae</taxon>
        <taxon>Thermincola</taxon>
    </lineage>
</organism>
<sequence>MAYQIKLPVFEGPFDLLFHLIEKNEVDIYDIPIATITEQYLEYLAQMQMLDLEIASEFLVMAARLLHIKARMLLPKPPREPADDEEEVELEDPRDELVERLLEYKKFKQVADFLKQREEEQEKIYVRPNEEEMFIHLFSEENPLEGIDLSKLLKALKEVFQRAEQVETTGEIPRDEVSIRDKMREIRRRLFFLPRGISFKDLLASQASKVEIIVTFLALLELIKLKQVKVSQPKVFGEIMIFSCFDTLEPDEWDADAEGSDLN</sequence>
<dbReference type="PANTHER" id="PTHR33969:SF2">
    <property type="entry name" value="SEGREGATION AND CONDENSATION PROTEIN A"/>
    <property type="match status" value="1"/>
</dbReference>
<protein>
    <recommendedName>
        <fullName evidence="2 3">Segregation and condensation protein A</fullName>
    </recommendedName>
</protein>
<dbReference type="PATRIC" id="fig|281456.6.peg.511"/>